<sequence>MKKLLFYSHDSYGLGNIRRMVAIANYLVSQHQDLYILLITGSPMLHAFRTHPQIDYIKLPCLHRSQAGEYHAKLNCFSVKSLLRLRSQMIKDAITQFYPNLLLVDKKPEGLNGELNETLEQICTQPYRPALVLLLRDILDTPEETQTIWAKNKYYQRIERDYDAVAVVGEQTIFDLPKHYNFPSDVASKTFFCGYLERMKSNRSKNNIRDKLHIPSTKQIIVVSAGGGNDGKNIITAYLEGLKKHAAYSHLIHSIIFYGPEMSSKDCDELHGLAHGIESLTLAEFTDDFISYLSTADLVISMGGYNTVCEILSLNKPAVIIPRVEPVKEQLIRAECFHKLNIFNYIHPNDLSAQSLIECISHTLFTDTPLNYSNEVDLQGMKKLEQKLLSLINKH</sequence>
<dbReference type="Proteomes" id="UP001139559">
    <property type="component" value="Unassembled WGS sequence"/>
</dbReference>
<protein>
    <recommendedName>
        <fullName evidence="1">Glycosyl transferase family 28 C-terminal domain-containing protein</fullName>
    </recommendedName>
</protein>
<reference evidence="2" key="1">
    <citation type="submission" date="2021-11" db="EMBL/GenBank/DDBJ databases">
        <title>Vibrio ZSDE26 sp. nov. and Vibrio ZSDZ34 sp. nov., isolated from coastal seawater in Qingdao.</title>
        <authorList>
            <person name="Zhang P."/>
        </authorList>
    </citation>
    <scope>NUCLEOTIDE SEQUENCE</scope>
    <source>
        <strain evidence="2">ZSDE26</strain>
    </source>
</reference>
<evidence type="ECO:0000313" key="2">
    <source>
        <dbReference type="EMBL" id="MCK6262119.1"/>
    </source>
</evidence>
<evidence type="ECO:0000313" key="3">
    <source>
        <dbReference type="Proteomes" id="UP001139559"/>
    </source>
</evidence>
<organism evidence="2 3">
    <name type="scientific">Vibrio amylolyticus</name>
    <dbReference type="NCBI Taxonomy" id="2847292"/>
    <lineage>
        <taxon>Bacteria</taxon>
        <taxon>Pseudomonadati</taxon>
        <taxon>Pseudomonadota</taxon>
        <taxon>Gammaproteobacteria</taxon>
        <taxon>Vibrionales</taxon>
        <taxon>Vibrionaceae</taxon>
        <taxon>Vibrio</taxon>
    </lineage>
</organism>
<keyword evidence="3" id="KW-1185">Reference proteome</keyword>
<dbReference type="RefSeq" id="WP_248007223.1">
    <property type="nucleotide sequence ID" value="NZ_JAJHVV010000001.1"/>
</dbReference>
<name>A0A9X1XM95_9VIBR</name>
<dbReference type="AlphaFoldDB" id="A0A9X1XM95"/>
<accession>A0A9X1XM95</accession>
<dbReference type="Gene3D" id="3.40.50.2000">
    <property type="entry name" value="Glycogen Phosphorylase B"/>
    <property type="match status" value="1"/>
</dbReference>
<dbReference type="PANTHER" id="PTHR21015">
    <property type="entry name" value="UDP-N-ACETYLGLUCOSAMINE--N-ACETYLMURAMYL-(PENTAPEPTIDE) PYROPHOSPHORYL-UNDECAPRENOL N-ACETYLGLUCOSAMINE TRANSFERASE 1"/>
    <property type="match status" value="1"/>
</dbReference>
<dbReference type="GO" id="GO:0016758">
    <property type="term" value="F:hexosyltransferase activity"/>
    <property type="evidence" value="ECO:0007669"/>
    <property type="project" value="InterPro"/>
</dbReference>
<gene>
    <name evidence="2" type="ORF">KP803_02385</name>
</gene>
<feature type="domain" description="Glycosyl transferase family 28 C-terminal" evidence="1">
    <location>
        <begin position="226"/>
        <end position="383"/>
    </location>
</feature>
<dbReference type="EMBL" id="JAJHVV010000001">
    <property type="protein sequence ID" value="MCK6262119.1"/>
    <property type="molecule type" value="Genomic_DNA"/>
</dbReference>
<proteinExistence type="predicted"/>
<dbReference type="InterPro" id="IPR007235">
    <property type="entry name" value="Glyco_trans_28_C"/>
</dbReference>
<evidence type="ECO:0000259" key="1">
    <source>
        <dbReference type="Pfam" id="PF04101"/>
    </source>
</evidence>
<comment type="caution">
    <text evidence="2">The sequence shown here is derived from an EMBL/GenBank/DDBJ whole genome shotgun (WGS) entry which is preliminary data.</text>
</comment>
<dbReference type="SUPFAM" id="SSF53756">
    <property type="entry name" value="UDP-Glycosyltransferase/glycogen phosphorylase"/>
    <property type="match status" value="1"/>
</dbReference>
<dbReference type="PANTHER" id="PTHR21015:SF28">
    <property type="entry name" value="SLL1722 PROTEIN"/>
    <property type="match status" value="1"/>
</dbReference>
<dbReference type="Pfam" id="PF04101">
    <property type="entry name" value="Glyco_tran_28_C"/>
    <property type="match status" value="1"/>
</dbReference>